<feature type="compositionally biased region" description="Basic and acidic residues" evidence="1">
    <location>
        <begin position="239"/>
        <end position="250"/>
    </location>
</feature>
<organism evidence="2 3">
    <name type="scientific">Mycolicibacterium fortuitum</name>
    <name type="common">Mycobacterium fortuitum</name>
    <dbReference type="NCBI Taxonomy" id="1766"/>
    <lineage>
        <taxon>Bacteria</taxon>
        <taxon>Bacillati</taxon>
        <taxon>Actinomycetota</taxon>
        <taxon>Actinomycetes</taxon>
        <taxon>Mycobacteriales</taxon>
        <taxon>Mycobacteriaceae</taxon>
        <taxon>Mycolicibacterium</taxon>
    </lineage>
</organism>
<dbReference type="AlphaFoldDB" id="A0ABD6QPL1"/>
<evidence type="ECO:0000256" key="1">
    <source>
        <dbReference type="SAM" id="MobiDB-lite"/>
    </source>
</evidence>
<gene>
    <name evidence="2" type="ORF">A5742_25410</name>
</gene>
<dbReference type="RefSeq" id="WP_076204760.1">
    <property type="nucleotide sequence ID" value="NZ_MBER01000054.1"/>
</dbReference>
<dbReference type="Proteomes" id="UP000187001">
    <property type="component" value="Unassembled WGS sequence"/>
</dbReference>
<dbReference type="EMBL" id="MBER01000054">
    <property type="protein sequence ID" value="OMC46874.1"/>
    <property type="molecule type" value="Genomic_DNA"/>
</dbReference>
<name>A0ABD6QPL1_MYCFO</name>
<proteinExistence type="predicted"/>
<reference evidence="2 3" key="1">
    <citation type="submission" date="2016-07" db="EMBL/GenBank/DDBJ databases">
        <authorList>
            <person name="Sutton G."/>
            <person name="Brinkac L."/>
            <person name="Sanka R."/>
            <person name="Adams M."/>
            <person name="Lau E."/>
            <person name="Kumar A."/>
            <person name="Macaden R."/>
        </authorList>
    </citation>
    <scope>NUCLEOTIDE SEQUENCE [LARGE SCALE GENOMIC DNA]</scope>
    <source>
        <strain evidence="2 3">GA-0871</strain>
    </source>
</reference>
<evidence type="ECO:0000313" key="2">
    <source>
        <dbReference type="EMBL" id="OMC46874.1"/>
    </source>
</evidence>
<accession>A0ABD6QPL1</accession>
<evidence type="ECO:0008006" key="4">
    <source>
        <dbReference type="Google" id="ProtNLM"/>
    </source>
</evidence>
<sequence length="326" mass="35650">MARGTGKDHARWPLSLWGEDTVLDLTPPAQHLLFVLWHSPELSYCGSGDWHPGRIASKAKGWTAQAVESAGAELARDRILIIDPDTEEYLLRFWIAEDGICRQPNMAVSMANARADLSSRSLRGVVVHEVLKVQALEPDLSAWKRDAVAKLLTQKAIDPTDLEPYNPTPNPSANPSPNPNGNPYADPSAKGYGQGGVNPDADPGPTPAPAPYSGSILQKGLPSRERHQGTAIDPNGPRPSDRCSEYDKPGHPRKCGACADARHEAEAWDQLRHAAAEARRREFVRELDECPDCDPLGWALDPQTREPVEPAVRCANHEWETANARA</sequence>
<evidence type="ECO:0000313" key="3">
    <source>
        <dbReference type="Proteomes" id="UP000187001"/>
    </source>
</evidence>
<feature type="region of interest" description="Disordered" evidence="1">
    <location>
        <begin position="159"/>
        <end position="254"/>
    </location>
</feature>
<comment type="caution">
    <text evidence="2">The sequence shown here is derived from an EMBL/GenBank/DDBJ whole genome shotgun (WGS) entry which is preliminary data.</text>
</comment>
<feature type="compositionally biased region" description="Pro residues" evidence="1">
    <location>
        <begin position="166"/>
        <end position="180"/>
    </location>
</feature>
<protein>
    <recommendedName>
        <fullName evidence="4">Helix-turn-helix DNA binding domain protein</fullName>
    </recommendedName>
</protein>